<reference evidence="2 3" key="1">
    <citation type="submission" date="2016-11" db="EMBL/GenBank/DDBJ databases">
        <authorList>
            <person name="Jaros S."/>
            <person name="Januszkiewicz K."/>
            <person name="Wedrychowicz H."/>
        </authorList>
    </citation>
    <scope>NUCLEOTIDE SEQUENCE [LARGE SCALE GENOMIC DNA]</scope>
    <source>
        <strain evidence="2 3">GAS499</strain>
    </source>
</reference>
<feature type="region of interest" description="Disordered" evidence="1">
    <location>
        <begin position="247"/>
        <end position="293"/>
    </location>
</feature>
<dbReference type="AlphaFoldDB" id="A0A1M7AAX4"/>
<evidence type="ECO:0000313" key="2">
    <source>
        <dbReference type="EMBL" id="SHL39822.1"/>
    </source>
</evidence>
<name>A0A1M7AAX4_9BRAD</name>
<evidence type="ECO:0000256" key="1">
    <source>
        <dbReference type="SAM" id="MobiDB-lite"/>
    </source>
</evidence>
<dbReference type="EMBL" id="LT670844">
    <property type="protein sequence ID" value="SHL39822.1"/>
    <property type="molecule type" value="Genomic_DNA"/>
</dbReference>
<accession>A0A1M7AAX4</accession>
<sequence>MKNLILGATAMLALAAPRATNKVWPGRVAGRRARWCALIFSAAVAVALLGPSGSEVSVARWQRSIRKRHSVRPGPSAVSPAAKRPMTGACKNAAWTLRRIGVAFMSGLGWLSAKRALKKPLLAGGALLALVTTGGSQALASAGCDAVNAGAFNVHFTQPNSPSMNIAGFAIGDKITFNLTGAEPSGGANAFVVAEPNNTVLLNVSDIMSPRSFSIPVSAVTGTTLQALPQTQGKATLGVTAACTPAGSGGAGNTDGSSCTLCKSQRQSQRIWGRRSRSPSTRSAMLSPQPAAR</sequence>
<organism evidence="2 3">
    <name type="scientific">Bradyrhizobium lablabi</name>
    <dbReference type="NCBI Taxonomy" id="722472"/>
    <lineage>
        <taxon>Bacteria</taxon>
        <taxon>Pseudomonadati</taxon>
        <taxon>Pseudomonadota</taxon>
        <taxon>Alphaproteobacteria</taxon>
        <taxon>Hyphomicrobiales</taxon>
        <taxon>Nitrobacteraceae</taxon>
        <taxon>Bradyrhizobium</taxon>
    </lineage>
</organism>
<dbReference type="Proteomes" id="UP000189935">
    <property type="component" value="Chromosome I"/>
</dbReference>
<gene>
    <name evidence="2" type="ORF">SAMN05444159_5798</name>
</gene>
<evidence type="ECO:0000313" key="3">
    <source>
        <dbReference type="Proteomes" id="UP000189935"/>
    </source>
</evidence>
<proteinExistence type="predicted"/>
<protein>
    <submittedName>
        <fullName evidence="2">Uncharacterized protein</fullName>
    </submittedName>
</protein>
<feature type="compositionally biased region" description="Polar residues" evidence="1">
    <location>
        <begin position="254"/>
        <end position="270"/>
    </location>
</feature>